<gene>
    <name evidence="2" type="ORF">ILUMI_25402</name>
</gene>
<sequence>MNGHKDEDANNHQRPPVVPVHGVNVVLGGAMMSGIIIMVFLICYCCHRNQQKRQNNLPRYWRDPGLSMEVYTIEGQQLFEIPEEISRPVNTGPPPSYEEAVEQEYEDGKDDNNLRSIIRSDDSGLPSYEAALRLANNENRIV</sequence>
<dbReference type="AlphaFoldDB" id="A0A8K0C7G7"/>
<name>A0A8K0C7G7_IGNLU</name>
<feature type="transmembrane region" description="Helical" evidence="1">
    <location>
        <begin position="25"/>
        <end position="46"/>
    </location>
</feature>
<keyword evidence="3" id="KW-1185">Reference proteome</keyword>
<dbReference type="OrthoDB" id="7674340at2759"/>
<accession>A0A8K0C7G7</accession>
<comment type="caution">
    <text evidence="2">The sequence shown here is derived from an EMBL/GenBank/DDBJ whole genome shotgun (WGS) entry which is preliminary data.</text>
</comment>
<reference evidence="2" key="1">
    <citation type="submission" date="2019-08" db="EMBL/GenBank/DDBJ databases">
        <title>The genome of the North American firefly Photinus pyralis.</title>
        <authorList>
            <consortium name="Photinus pyralis genome working group"/>
            <person name="Fallon T.R."/>
            <person name="Sander Lower S.E."/>
            <person name="Weng J.-K."/>
        </authorList>
    </citation>
    <scope>NUCLEOTIDE SEQUENCE</scope>
    <source>
        <strain evidence="2">TRF0915ILg1</strain>
        <tissue evidence="2">Whole body</tissue>
    </source>
</reference>
<evidence type="ECO:0000313" key="2">
    <source>
        <dbReference type="EMBL" id="KAF2880774.1"/>
    </source>
</evidence>
<evidence type="ECO:0000256" key="1">
    <source>
        <dbReference type="SAM" id="Phobius"/>
    </source>
</evidence>
<keyword evidence="1" id="KW-1133">Transmembrane helix</keyword>
<organism evidence="2 3">
    <name type="scientific">Ignelater luminosus</name>
    <name type="common">Cucubano</name>
    <name type="synonym">Pyrophorus luminosus</name>
    <dbReference type="NCBI Taxonomy" id="2038154"/>
    <lineage>
        <taxon>Eukaryota</taxon>
        <taxon>Metazoa</taxon>
        <taxon>Ecdysozoa</taxon>
        <taxon>Arthropoda</taxon>
        <taxon>Hexapoda</taxon>
        <taxon>Insecta</taxon>
        <taxon>Pterygota</taxon>
        <taxon>Neoptera</taxon>
        <taxon>Endopterygota</taxon>
        <taxon>Coleoptera</taxon>
        <taxon>Polyphaga</taxon>
        <taxon>Elateriformia</taxon>
        <taxon>Elateroidea</taxon>
        <taxon>Elateridae</taxon>
        <taxon>Agrypninae</taxon>
        <taxon>Pyrophorini</taxon>
        <taxon>Ignelater</taxon>
    </lineage>
</organism>
<evidence type="ECO:0000313" key="3">
    <source>
        <dbReference type="Proteomes" id="UP000801492"/>
    </source>
</evidence>
<proteinExistence type="predicted"/>
<keyword evidence="1" id="KW-0472">Membrane</keyword>
<keyword evidence="1" id="KW-0812">Transmembrane</keyword>
<dbReference type="EMBL" id="VTPC01090912">
    <property type="protein sequence ID" value="KAF2880774.1"/>
    <property type="molecule type" value="Genomic_DNA"/>
</dbReference>
<dbReference type="Proteomes" id="UP000801492">
    <property type="component" value="Unassembled WGS sequence"/>
</dbReference>
<protein>
    <submittedName>
        <fullName evidence="2">Uncharacterized protein</fullName>
    </submittedName>
</protein>